<dbReference type="Proteomes" id="UP001165289">
    <property type="component" value="Unassembled WGS sequence"/>
</dbReference>
<dbReference type="SUPFAM" id="SSF46689">
    <property type="entry name" value="Homeodomain-like"/>
    <property type="match status" value="1"/>
</dbReference>
<dbReference type="PROSITE" id="PS50071">
    <property type="entry name" value="HOMEOBOX_2"/>
    <property type="match status" value="1"/>
</dbReference>
<evidence type="ECO:0000313" key="10">
    <source>
        <dbReference type="Proteomes" id="UP001165289"/>
    </source>
</evidence>
<reference evidence="9 10" key="1">
    <citation type="journal article" date="2023" name="BMC Biol.">
        <title>The compact genome of the sponge Oopsacas minuta (Hexactinellida) is lacking key metazoan core genes.</title>
        <authorList>
            <person name="Santini S."/>
            <person name="Schenkelaars Q."/>
            <person name="Jourda C."/>
            <person name="Duchesne M."/>
            <person name="Belahbib H."/>
            <person name="Rocher C."/>
            <person name="Selva M."/>
            <person name="Riesgo A."/>
            <person name="Vervoort M."/>
            <person name="Leys S.P."/>
            <person name="Kodjabachian L."/>
            <person name="Le Bivic A."/>
            <person name="Borchiellini C."/>
            <person name="Claverie J.M."/>
            <person name="Renard E."/>
        </authorList>
    </citation>
    <scope>NUCLEOTIDE SEQUENCE [LARGE SCALE GENOMIC DNA]</scope>
    <source>
        <strain evidence="9">SPO-2</strain>
    </source>
</reference>
<dbReference type="GO" id="GO:0005634">
    <property type="term" value="C:nucleus"/>
    <property type="evidence" value="ECO:0007669"/>
    <property type="project" value="UniProtKB-SubCell"/>
</dbReference>
<dbReference type="PANTHER" id="PTHR24333">
    <property type="entry name" value="HOMEO BOX HB9 LIKE A-RELATED"/>
    <property type="match status" value="1"/>
</dbReference>
<dbReference type="InterPro" id="IPR017970">
    <property type="entry name" value="Homeobox_CS"/>
</dbReference>
<feature type="region of interest" description="Disordered" evidence="7">
    <location>
        <begin position="1"/>
        <end position="25"/>
    </location>
</feature>
<comment type="caution">
    <text evidence="9">The sequence shown here is derived from an EMBL/GenBank/DDBJ whole genome shotgun (WGS) entry which is preliminary data.</text>
</comment>
<name>A0AAV7K1L0_9METZ</name>
<dbReference type="PROSITE" id="PS00027">
    <property type="entry name" value="HOMEOBOX_1"/>
    <property type="match status" value="1"/>
</dbReference>
<keyword evidence="2 5" id="KW-0238">DNA-binding</keyword>
<evidence type="ECO:0000256" key="6">
    <source>
        <dbReference type="RuleBase" id="RU000682"/>
    </source>
</evidence>
<dbReference type="GO" id="GO:0000981">
    <property type="term" value="F:DNA-binding transcription factor activity, RNA polymerase II-specific"/>
    <property type="evidence" value="ECO:0007669"/>
    <property type="project" value="InterPro"/>
</dbReference>
<dbReference type="InterPro" id="IPR020479">
    <property type="entry name" value="HD_metazoa"/>
</dbReference>
<dbReference type="InterPro" id="IPR009057">
    <property type="entry name" value="Homeodomain-like_sf"/>
</dbReference>
<evidence type="ECO:0000313" key="9">
    <source>
        <dbReference type="EMBL" id="KAI6654650.1"/>
    </source>
</evidence>
<organism evidence="9 10">
    <name type="scientific">Oopsacas minuta</name>
    <dbReference type="NCBI Taxonomy" id="111878"/>
    <lineage>
        <taxon>Eukaryota</taxon>
        <taxon>Metazoa</taxon>
        <taxon>Porifera</taxon>
        <taxon>Hexactinellida</taxon>
        <taxon>Hexasterophora</taxon>
        <taxon>Lyssacinosida</taxon>
        <taxon>Leucopsacidae</taxon>
        <taxon>Oopsacas</taxon>
    </lineage>
</organism>
<dbReference type="AlphaFoldDB" id="A0AAV7K1L0"/>
<evidence type="ECO:0000256" key="7">
    <source>
        <dbReference type="SAM" id="MobiDB-lite"/>
    </source>
</evidence>
<dbReference type="InterPro" id="IPR050848">
    <property type="entry name" value="Homeobox_TF"/>
</dbReference>
<proteinExistence type="predicted"/>
<feature type="domain" description="Homeobox" evidence="8">
    <location>
        <begin position="172"/>
        <end position="232"/>
    </location>
</feature>
<evidence type="ECO:0000256" key="2">
    <source>
        <dbReference type="ARBA" id="ARBA00023125"/>
    </source>
</evidence>
<gene>
    <name evidence="9" type="ORF">LOD99_1044</name>
</gene>
<dbReference type="InterPro" id="IPR001356">
    <property type="entry name" value="HD"/>
</dbReference>
<feature type="compositionally biased region" description="Basic and acidic residues" evidence="7">
    <location>
        <begin position="46"/>
        <end position="62"/>
    </location>
</feature>
<feature type="DNA-binding region" description="Homeobox" evidence="5">
    <location>
        <begin position="174"/>
        <end position="233"/>
    </location>
</feature>
<keyword evidence="10" id="KW-1185">Reference proteome</keyword>
<dbReference type="SMART" id="SM00389">
    <property type="entry name" value="HOX"/>
    <property type="match status" value="1"/>
</dbReference>
<dbReference type="GO" id="GO:0003677">
    <property type="term" value="F:DNA binding"/>
    <property type="evidence" value="ECO:0007669"/>
    <property type="project" value="UniProtKB-UniRule"/>
</dbReference>
<feature type="compositionally biased region" description="Polar residues" evidence="7">
    <location>
        <begin position="77"/>
        <end position="86"/>
    </location>
</feature>
<dbReference type="PRINTS" id="PR00024">
    <property type="entry name" value="HOMEOBOX"/>
</dbReference>
<evidence type="ECO:0000259" key="8">
    <source>
        <dbReference type="PROSITE" id="PS50071"/>
    </source>
</evidence>
<protein>
    <submittedName>
        <fullName evidence="9">BarH-like Homeodomain (HD) containing transcription factor</fullName>
    </submittedName>
</protein>
<dbReference type="CDD" id="cd00086">
    <property type="entry name" value="homeodomain"/>
    <property type="match status" value="1"/>
</dbReference>
<evidence type="ECO:0000256" key="5">
    <source>
        <dbReference type="PROSITE-ProRule" id="PRU00108"/>
    </source>
</evidence>
<keyword evidence="4 5" id="KW-0539">Nucleus</keyword>
<evidence type="ECO:0000256" key="3">
    <source>
        <dbReference type="ARBA" id="ARBA00023155"/>
    </source>
</evidence>
<keyword evidence="3 5" id="KW-0371">Homeobox</keyword>
<evidence type="ECO:0000256" key="4">
    <source>
        <dbReference type="ARBA" id="ARBA00023242"/>
    </source>
</evidence>
<dbReference type="InterPro" id="IPR000047">
    <property type="entry name" value="HTH_motif"/>
</dbReference>
<accession>A0AAV7K1L0</accession>
<dbReference type="PRINTS" id="PR00031">
    <property type="entry name" value="HTHREPRESSR"/>
</dbReference>
<dbReference type="Gene3D" id="1.10.10.60">
    <property type="entry name" value="Homeodomain-like"/>
    <property type="match status" value="1"/>
</dbReference>
<dbReference type="Pfam" id="PF00046">
    <property type="entry name" value="Homeodomain"/>
    <property type="match status" value="1"/>
</dbReference>
<comment type="subcellular location">
    <subcellularLocation>
        <location evidence="1 5 6">Nucleus</location>
    </subcellularLocation>
</comment>
<evidence type="ECO:0000256" key="1">
    <source>
        <dbReference type="ARBA" id="ARBA00004123"/>
    </source>
</evidence>
<sequence>MSQQYQLRKDDSEMSESVPGSPVKIFKPSFTIDSILGRQECNNKSKADLDIVSVEKKDEQRPSADPIKPQHTKQSHARTPSTAPLTPSYNMMLVPGFGGQFPVVGTQPQRVLYRNQMCTCGDATKYHHMAVQLTNEQNYSGGIALVDPSFRHPLSFHECYFADEYSDDLSRGRRRKMRTVFTDDQLLGLEECFIDKKYLTVPDRLSLANKLGLTEIQVKTWFQNRRMKWKKQMELPTLRRTLLLNNQESCSLNAEAENRQFESREEYIDPV</sequence>
<dbReference type="EMBL" id="JAKMXF010000222">
    <property type="protein sequence ID" value="KAI6654650.1"/>
    <property type="molecule type" value="Genomic_DNA"/>
</dbReference>
<feature type="region of interest" description="Disordered" evidence="7">
    <location>
        <begin position="46"/>
        <end position="86"/>
    </location>
</feature>